<feature type="chain" id="PRO_5011979526" evidence="2">
    <location>
        <begin position="23"/>
        <end position="419"/>
    </location>
</feature>
<dbReference type="InterPro" id="IPR015196">
    <property type="entry name" value="PngaseF_N"/>
</dbReference>
<dbReference type="InterPro" id="IPR008977">
    <property type="entry name" value="PHM/PNGase_F_dom_sf"/>
</dbReference>
<name>A0A1M5F8V1_9BACE</name>
<keyword evidence="1" id="KW-1015">Disulfide bond</keyword>
<dbReference type="InterPro" id="IPR014784">
    <property type="entry name" value="Cu2_ascorb_mOase-like_C"/>
</dbReference>
<dbReference type="InterPro" id="IPR043022">
    <property type="entry name" value="PngaseF_N_sf"/>
</dbReference>
<keyword evidence="5" id="KW-1185">Reference proteome</keyword>
<sequence length="419" mass="47051">MNKNSFLSCGNAFIAMLFLVLAVCGQKLSASNHNTEFVIKPFNETSVCFNSNDYPDKVWEGDGLIRLDHGRIVIKKIRVPKFKQNVVVSAKVKLTSNGDRWDKSGSCFVIPASSVINMIEVAAGRAKYPAVDSTKLEHFQGIVPGDSFSPNVELMRFMTPFGVGYFSKMDSVTAERRKPVYIDEFAPYAEWEQNITDLYPLLEGEVYVGAFIDTWTKEGYKLSLELDFKESALKCDKLPKRKVVPLVNTVYYYGQSIPDLFARKSLSVPFTLPKNAKNVRLNYITTGHGGHDGGDEFVKKENIVSIDGHEVIRFIPWRNDCASFRRFNPSTGVWLQKRTASYISEEGKRAEKEIEEPIASSDLSRSNWCPGSVVAPYSVLLENLSPGDHSLNIAIPKAQASEGDKMNHWLVSAYIVWDE</sequence>
<dbReference type="RefSeq" id="WP_073403242.1">
    <property type="nucleotide sequence ID" value="NZ_FQTV01000016.1"/>
</dbReference>
<dbReference type="GO" id="GO:0016715">
    <property type="term" value="F:oxidoreductase activity, acting on paired donors, with incorporation or reduction of molecular oxygen, reduced ascorbate as one donor, and incorporation of one atom of oxygen"/>
    <property type="evidence" value="ECO:0007669"/>
    <property type="project" value="InterPro"/>
</dbReference>
<accession>A0A1M5F8V1</accession>
<feature type="domain" description="Peptide-N-glycosidase F N-terminal" evidence="3">
    <location>
        <begin position="38"/>
        <end position="228"/>
    </location>
</feature>
<feature type="signal peptide" evidence="2">
    <location>
        <begin position="1"/>
        <end position="22"/>
    </location>
</feature>
<dbReference type="SUPFAM" id="SSF49742">
    <property type="entry name" value="PHM/PNGase F"/>
    <property type="match status" value="1"/>
</dbReference>
<evidence type="ECO:0000313" key="5">
    <source>
        <dbReference type="Proteomes" id="UP000184509"/>
    </source>
</evidence>
<keyword evidence="4" id="KW-0326">Glycosidase</keyword>
<dbReference type="GO" id="GO:0016798">
    <property type="term" value="F:hydrolase activity, acting on glycosyl bonds"/>
    <property type="evidence" value="ECO:0007669"/>
    <property type="project" value="UniProtKB-KW"/>
</dbReference>
<proteinExistence type="predicted"/>
<dbReference type="SMART" id="SM01290">
    <property type="entry name" value="N-glycanase_N"/>
    <property type="match status" value="1"/>
</dbReference>
<keyword evidence="4" id="KW-0378">Hydrolase</keyword>
<dbReference type="InterPro" id="IPR015197">
    <property type="entry name" value="PngaseF_C"/>
</dbReference>
<dbReference type="Gene3D" id="2.60.120.1570">
    <property type="entry name" value="Peptide-N-glycosidase F, N-terminal domain"/>
    <property type="match status" value="1"/>
</dbReference>
<gene>
    <name evidence="4" type="ORF">SAMN05444405_11613</name>
</gene>
<keyword evidence="2" id="KW-0732">Signal</keyword>
<dbReference type="OrthoDB" id="6281169at2"/>
<dbReference type="STRING" id="1297750.SAMN05444405_11613"/>
<evidence type="ECO:0000259" key="3">
    <source>
        <dbReference type="SMART" id="SM01290"/>
    </source>
</evidence>
<evidence type="ECO:0000256" key="2">
    <source>
        <dbReference type="SAM" id="SignalP"/>
    </source>
</evidence>
<reference evidence="5" key="1">
    <citation type="submission" date="2016-11" db="EMBL/GenBank/DDBJ databases">
        <authorList>
            <person name="Varghese N."/>
            <person name="Submissions S."/>
        </authorList>
    </citation>
    <scope>NUCLEOTIDE SEQUENCE [LARGE SCALE GENOMIC DNA]</scope>
    <source>
        <strain evidence="5">DSM 26991</strain>
    </source>
</reference>
<dbReference type="Pfam" id="PF09113">
    <property type="entry name" value="N-glycanase_C"/>
    <property type="match status" value="1"/>
</dbReference>
<evidence type="ECO:0000256" key="1">
    <source>
        <dbReference type="ARBA" id="ARBA00023157"/>
    </source>
</evidence>
<dbReference type="Proteomes" id="UP000184509">
    <property type="component" value="Unassembled WGS sequence"/>
</dbReference>
<dbReference type="AlphaFoldDB" id="A0A1M5F8V1"/>
<dbReference type="EMBL" id="FQTV01000016">
    <property type="protein sequence ID" value="SHF88050.1"/>
    <property type="molecule type" value="Genomic_DNA"/>
</dbReference>
<organism evidence="4 5">
    <name type="scientific">Bacteroides luti</name>
    <dbReference type="NCBI Taxonomy" id="1297750"/>
    <lineage>
        <taxon>Bacteria</taxon>
        <taxon>Pseudomonadati</taxon>
        <taxon>Bacteroidota</taxon>
        <taxon>Bacteroidia</taxon>
        <taxon>Bacteroidales</taxon>
        <taxon>Bacteroidaceae</taxon>
        <taxon>Bacteroides</taxon>
    </lineage>
</organism>
<evidence type="ECO:0000313" key="4">
    <source>
        <dbReference type="EMBL" id="SHF88050.1"/>
    </source>
</evidence>
<dbReference type="Gene3D" id="2.60.120.230">
    <property type="match status" value="1"/>
</dbReference>
<dbReference type="Pfam" id="PF09112">
    <property type="entry name" value="N-glycanase_N"/>
    <property type="match status" value="1"/>
</dbReference>
<protein>
    <submittedName>
        <fullName evidence="4">Peptide-N-glycosidase F, C terminal</fullName>
    </submittedName>
</protein>